<gene>
    <name evidence="3" type="ORF">AB675_993</name>
</gene>
<dbReference type="Proteomes" id="UP000038010">
    <property type="component" value="Unassembled WGS sequence"/>
</dbReference>
<dbReference type="SUPFAM" id="SSF53474">
    <property type="entry name" value="alpha/beta-Hydrolases"/>
    <property type="match status" value="1"/>
</dbReference>
<dbReference type="OrthoDB" id="249703at2759"/>
<dbReference type="Pfam" id="PF12697">
    <property type="entry name" value="Abhydrolase_6"/>
    <property type="match status" value="1"/>
</dbReference>
<organism evidence="3 4">
    <name type="scientific">Cyphellophora attinorum</name>
    <dbReference type="NCBI Taxonomy" id="1664694"/>
    <lineage>
        <taxon>Eukaryota</taxon>
        <taxon>Fungi</taxon>
        <taxon>Dikarya</taxon>
        <taxon>Ascomycota</taxon>
        <taxon>Pezizomycotina</taxon>
        <taxon>Eurotiomycetes</taxon>
        <taxon>Chaetothyriomycetidae</taxon>
        <taxon>Chaetothyriales</taxon>
        <taxon>Cyphellophoraceae</taxon>
        <taxon>Cyphellophora</taxon>
    </lineage>
</organism>
<evidence type="ECO:0000313" key="4">
    <source>
        <dbReference type="Proteomes" id="UP000038010"/>
    </source>
</evidence>
<dbReference type="InterPro" id="IPR029058">
    <property type="entry name" value="AB_hydrolase_fold"/>
</dbReference>
<sequence length="421" mass="45997">MGQILLMSMATAQNTSSPPLTLPLSQDDSFNFQLLAVLAVAPYSGADVGPVLATAQQIEPGNFSSFSEAFYTLANTTKAEAEDPQNAYDPINVRDTWFSAATYFRAADFFLHGDWTDPLINLLWEEQTAAFDQALASLPVPGVRVRIPADNFTVEAIWYSSTAEGGAHRPTLILGNGYDGSQEDLYHTIVVPALARGWNCLTYEGPGQPSVRRSQNLGFIHDWERVVTPTIDYLLSEHADDVDDARLVLFGFSFGGYLAARAAAFDSRLAALILDGGVYDTYAAYSAALSPELLDLYLSNNQTAFDSAAESLRTDPSLPSSIRWGLEQGLWSFNTESAFEFLQRTSLFTLEGVTDRIQIPTWIANAEAEAFFPGQSAQVAEALGDRATLHNFTGAAAYHCQVGAFQELSRTMFAWLNQTLS</sequence>
<reference evidence="3 4" key="1">
    <citation type="submission" date="2015-06" db="EMBL/GenBank/DDBJ databases">
        <title>Draft genome of the ant-associated black yeast Phialophora attae CBS 131958.</title>
        <authorList>
            <person name="Moreno L.F."/>
            <person name="Stielow B.J."/>
            <person name="de Hoog S."/>
            <person name="Vicente V.A."/>
            <person name="Weiss V.A."/>
            <person name="de Vries M."/>
            <person name="Cruz L.M."/>
            <person name="Souza E.M."/>
        </authorList>
    </citation>
    <scope>NUCLEOTIDE SEQUENCE [LARGE SCALE GENOMIC DNA]</scope>
    <source>
        <strain evidence="3 4">CBS 131958</strain>
    </source>
</reference>
<evidence type="ECO:0000313" key="3">
    <source>
        <dbReference type="EMBL" id="KPI38094.1"/>
    </source>
</evidence>
<dbReference type="VEuPathDB" id="FungiDB:AB675_993"/>
<evidence type="ECO:0000256" key="1">
    <source>
        <dbReference type="ARBA" id="ARBA00038115"/>
    </source>
</evidence>
<dbReference type="AlphaFoldDB" id="A0A0N1NX87"/>
<name>A0A0N1NX87_9EURO</name>
<dbReference type="Gene3D" id="1.20.1440.110">
    <property type="entry name" value="acylaminoacyl peptidase"/>
    <property type="match status" value="1"/>
</dbReference>
<protein>
    <recommendedName>
        <fullName evidence="2">AB hydrolase-1 domain-containing protein</fullName>
    </recommendedName>
</protein>
<accession>A0A0N1NX87</accession>
<dbReference type="InterPro" id="IPR050261">
    <property type="entry name" value="FrsA_esterase"/>
</dbReference>
<dbReference type="STRING" id="1664694.A0A0N1NX87"/>
<comment type="similarity">
    <text evidence="1">Belongs to the AB hydrolase superfamily. FUS2 hydrolase family.</text>
</comment>
<dbReference type="RefSeq" id="XP_017998057.1">
    <property type="nucleotide sequence ID" value="XM_018150516.1"/>
</dbReference>
<dbReference type="EMBL" id="LFJN01000020">
    <property type="protein sequence ID" value="KPI38094.1"/>
    <property type="molecule type" value="Genomic_DNA"/>
</dbReference>
<dbReference type="InterPro" id="IPR000073">
    <property type="entry name" value="AB_hydrolase_1"/>
</dbReference>
<proteinExistence type="inferred from homology"/>
<dbReference type="PANTHER" id="PTHR22946">
    <property type="entry name" value="DIENELACTONE HYDROLASE DOMAIN-CONTAINING PROTEIN-RELATED"/>
    <property type="match status" value="1"/>
</dbReference>
<dbReference type="GeneID" id="28742388"/>
<dbReference type="Gene3D" id="3.40.50.1820">
    <property type="entry name" value="alpha/beta hydrolase"/>
    <property type="match status" value="1"/>
</dbReference>
<keyword evidence="4" id="KW-1185">Reference proteome</keyword>
<comment type="caution">
    <text evidence="3">The sequence shown here is derived from an EMBL/GenBank/DDBJ whole genome shotgun (WGS) entry which is preliminary data.</text>
</comment>
<dbReference type="PANTHER" id="PTHR22946:SF12">
    <property type="entry name" value="CONIDIAL PIGMENT BIOSYNTHESIS PROTEIN AYG1 (AFU_ORTHOLOGUE AFUA_2G17550)"/>
    <property type="match status" value="1"/>
</dbReference>
<evidence type="ECO:0000259" key="2">
    <source>
        <dbReference type="Pfam" id="PF12697"/>
    </source>
</evidence>
<feature type="domain" description="AB hydrolase-1" evidence="2">
    <location>
        <begin position="189"/>
        <end position="326"/>
    </location>
</feature>